<keyword evidence="7" id="KW-0548">Nucleotidyltransferase</keyword>
<evidence type="ECO:0000256" key="1">
    <source>
        <dbReference type="ARBA" id="ARBA00004496"/>
    </source>
</evidence>
<dbReference type="EC" id="2.7.7.87" evidence="3"/>
<evidence type="ECO:0000313" key="13">
    <source>
        <dbReference type="EMBL" id="SNZ13267.1"/>
    </source>
</evidence>
<evidence type="ECO:0000256" key="7">
    <source>
        <dbReference type="ARBA" id="ARBA00022695"/>
    </source>
</evidence>
<keyword evidence="8" id="KW-0547">Nucleotide-binding</keyword>
<dbReference type="Pfam" id="PF01300">
    <property type="entry name" value="Sua5_yciO_yrdC"/>
    <property type="match status" value="1"/>
</dbReference>
<evidence type="ECO:0000256" key="9">
    <source>
        <dbReference type="ARBA" id="ARBA00022840"/>
    </source>
</evidence>
<dbReference type="GO" id="GO:0000049">
    <property type="term" value="F:tRNA binding"/>
    <property type="evidence" value="ECO:0007669"/>
    <property type="project" value="TreeGrafter"/>
</dbReference>
<gene>
    <name evidence="13" type="ORF">SAMN06265353_0680</name>
</gene>
<dbReference type="GO" id="GO:0006450">
    <property type="term" value="P:regulation of translational fidelity"/>
    <property type="evidence" value="ECO:0007669"/>
    <property type="project" value="TreeGrafter"/>
</dbReference>
<dbReference type="SUPFAM" id="SSF55821">
    <property type="entry name" value="YrdC/RibB"/>
    <property type="match status" value="1"/>
</dbReference>
<comment type="catalytic activity">
    <reaction evidence="11">
        <text>L-threonine + hydrogencarbonate + ATP = L-threonylcarbamoyladenylate + diphosphate + H2O</text>
        <dbReference type="Rhea" id="RHEA:36407"/>
        <dbReference type="ChEBI" id="CHEBI:15377"/>
        <dbReference type="ChEBI" id="CHEBI:17544"/>
        <dbReference type="ChEBI" id="CHEBI:30616"/>
        <dbReference type="ChEBI" id="CHEBI:33019"/>
        <dbReference type="ChEBI" id="CHEBI:57926"/>
        <dbReference type="ChEBI" id="CHEBI:73682"/>
        <dbReference type="EC" id="2.7.7.87"/>
    </reaction>
</comment>
<dbReference type="PANTHER" id="PTHR17490:SF16">
    <property type="entry name" value="THREONYLCARBAMOYL-AMP SYNTHASE"/>
    <property type="match status" value="1"/>
</dbReference>
<evidence type="ECO:0000256" key="2">
    <source>
        <dbReference type="ARBA" id="ARBA00007663"/>
    </source>
</evidence>
<evidence type="ECO:0000256" key="11">
    <source>
        <dbReference type="ARBA" id="ARBA00048366"/>
    </source>
</evidence>
<evidence type="ECO:0000256" key="8">
    <source>
        <dbReference type="ARBA" id="ARBA00022741"/>
    </source>
</evidence>
<dbReference type="Proteomes" id="UP000218627">
    <property type="component" value="Unassembled WGS sequence"/>
</dbReference>
<evidence type="ECO:0000259" key="12">
    <source>
        <dbReference type="PROSITE" id="PS51163"/>
    </source>
</evidence>
<keyword evidence="6" id="KW-0819">tRNA processing</keyword>
<evidence type="ECO:0000256" key="3">
    <source>
        <dbReference type="ARBA" id="ARBA00012584"/>
    </source>
</evidence>
<dbReference type="GO" id="GO:0003725">
    <property type="term" value="F:double-stranded RNA binding"/>
    <property type="evidence" value="ECO:0007669"/>
    <property type="project" value="InterPro"/>
</dbReference>
<dbReference type="PROSITE" id="PS51163">
    <property type="entry name" value="YRDC"/>
    <property type="match status" value="1"/>
</dbReference>
<dbReference type="GO" id="GO:0008033">
    <property type="term" value="P:tRNA processing"/>
    <property type="evidence" value="ECO:0007669"/>
    <property type="project" value="UniProtKB-KW"/>
</dbReference>
<dbReference type="InterPro" id="IPR050156">
    <property type="entry name" value="TC-AMP_synthase_SUA5"/>
</dbReference>
<dbReference type="NCBIfam" id="TIGR00057">
    <property type="entry name" value="L-threonylcarbamoyladenylate synthase"/>
    <property type="match status" value="1"/>
</dbReference>
<dbReference type="PANTHER" id="PTHR17490">
    <property type="entry name" value="SUA5"/>
    <property type="match status" value="1"/>
</dbReference>
<keyword evidence="4" id="KW-0963">Cytoplasm</keyword>
<dbReference type="EMBL" id="OBEN01000002">
    <property type="protein sequence ID" value="SNZ13267.1"/>
    <property type="molecule type" value="Genomic_DNA"/>
</dbReference>
<dbReference type="InterPro" id="IPR006070">
    <property type="entry name" value="Sua5-like_dom"/>
</dbReference>
<organism evidence="13 14">
    <name type="scientific">Hydrogenobacter hydrogenophilus</name>
    <dbReference type="NCBI Taxonomy" id="35835"/>
    <lineage>
        <taxon>Bacteria</taxon>
        <taxon>Pseudomonadati</taxon>
        <taxon>Aquificota</taxon>
        <taxon>Aquificia</taxon>
        <taxon>Aquificales</taxon>
        <taxon>Aquificaceae</taxon>
        <taxon>Hydrogenobacter</taxon>
    </lineage>
</organism>
<keyword evidence="14" id="KW-1185">Reference proteome</keyword>
<protein>
    <recommendedName>
        <fullName evidence="10">L-threonylcarbamoyladenylate synthase</fullName>
        <ecNumber evidence="3">2.7.7.87</ecNumber>
    </recommendedName>
    <alternativeName>
        <fullName evidence="10">L-threonylcarbamoyladenylate synthase</fullName>
    </alternativeName>
</protein>
<dbReference type="AlphaFoldDB" id="A0A285NW53"/>
<keyword evidence="9" id="KW-0067">ATP-binding</keyword>
<dbReference type="RefSeq" id="WP_096601114.1">
    <property type="nucleotide sequence ID" value="NZ_OBEN01000002.1"/>
</dbReference>
<evidence type="ECO:0000256" key="6">
    <source>
        <dbReference type="ARBA" id="ARBA00022694"/>
    </source>
</evidence>
<sequence length="204" mass="23004">MRVVEANQAGLKEAVKVLKEGGIVFCPTDTIYGLVADATNEQAVERLYSIRRPSGRPFIVLIPDKEWLRFFDLYADEELWDLLDTHATVIFYKKNSIPLYLTRGKKSIAIRLPKEDSFVMKLMQELNAPLVAPSANPEGKDPAVDVSIAQEYFGDKIDLYVDAGYIKGEPSTIVRLIGKKGLRLVREGNIKFKDFLEHAKCIIT</sequence>
<dbReference type="Gene3D" id="3.90.870.10">
    <property type="entry name" value="DHBP synthase"/>
    <property type="match status" value="1"/>
</dbReference>
<evidence type="ECO:0000256" key="10">
    <source>
        <dbReference type="ARBA" id="ARBA00029774"/>
    </source>
</evidence>
<comment type="similarity">
    <text evidence="2">Belongs to the SUA5 family.</text>
</comment>
<dbReference type="InterPro" id="IPR017945">
    <property type="entry name" value="DHBP_synth_RibB-like_a/b_dom"/>
</dbReference>
<dbReference type="GO" id="GO:0005524">
    <property type="term" value="F:ATP binding"/>
    <property type="evidence" value="ECO:0007669"/>
    <property type="project" value="UniProtKB-KW"/>
</dbReference>
<dbReference type="OrthoDB" id="9814580at2"/>
<feature type="domain" description="YrdC-like" evidence="12">
    <location>
        <begin position="8"/>
        <end position="190"/>
    </location>
</feature>
<evidence type="ECO:0000256" key="5">
    <source>
        <dbReference type="ARBA" id="ARBA00022679"/>
    </source>
</evidence>
<proteinExistence type="inferred from homology"/>
<accession>A0A285NW53</accession>
<evidence type="ECO:0000313" key="14">
    <source>
        <dbReference type="Proteomes" id="UP000218627"/>
    </source>
</evidence>
<name>A0A285NW53_9AQUI</name>
<keyword evidence="5" id="KW-0808">Transferase</keyword>
<evidence type="ECO:0000256" key="4">
    <source>
        <dbReference type="ARBA" id="ARBA00022490"/>
    </source>
</evidence>
<dbReference type="GO" id="GO:0005737">
    <property type="term" value="C:cytoplasm"/>
    <property type="evidence" value="ECO:0007669"/>
    <property type="project" value="UniProtKB-SubCell"/>
</dbReference>
<comment type="subcellular location">
    <subcellularLocation>
        <location evidence="1">Cytoplasm</location>
    </subcellularLocation>
</comment>
<reference evidence="14" key="1">
    <citation type="submission" date="2017-09" db="EMBL/GenBank/DDBJ databases">
        <authorList>
            <person name="Varghese N."/>
            <person name="Submissions S."/>
        </authorList>
    </citation>
    <scope>NUCLEOTIDE SEQUENCE [LARGE SCALE GENOMIC DNA]</scope>
    <source>
        <strain evidence="14">DSM 2913</strain>
    </source>
</reference>
<dbReference type="GO" id="GO:0061710">
    <property type="term" value="F:L-threonylcarbamoyladenylate synthase"/>
    <property type="evidence" value="ECO:0007669"/>
    <property type="project" value="UniProtKB-EC"/>
</dbReference>